<organism evidence="2 3">
    <name type="scientific">Halobium palmae</name>
    <dbReference type="NCBI Taxonomy" id="1776492"/>
    <lineage>
        <taxon>Archaea</taxon>
        <taxon>Methanobacteriati</taxon>
        <taxon>Methanobacteriota</taxon>
        <taxon>Stenosarchaea group</taxon>
        <taxon>Halobacteria</taxon>
        <taxon>Halobacteriales</taxon>
        <taxon>Haloferacaceae</taxon>
        <taxon>Halobium</taxon>
    </lineage>
</organism>
<protein>
    <submittedName>
        <fullName evidence="2">Uncharacterized protein</fullName>
    </submittedName>
</protein>
<comment type="caution">
    <text evidence="2">The sequence shown here is derived from an EMBL/GenBank/DDBJ whole genome shotgun (WGS) entry which is preliminary data.</text>
</comment>
<name>A0ABD5RW76_9EURY</name>
<reference evidence="2 3" key="1">
    <citation type="journal article" date="2019" name="Int. J. Syst. Evol. Microbiol.">
        <title>The Global Catalogue of Microorganisms (GCM) 10K type strain sequencing project: providing services to taxonomists for standard genome sequencing and annotation.</title>
        <authorList>
            <consortium name="The Broad Institute Genomics Platform"/>
            <consortium name="The Broad Institute Genome Sequencing Center for Infectious Disease"/>
            <person name="Wu L."/>
            <person name="Ma J."/>
        </authorList>
    </citation>
    <scope>NUCLEOTIDE SEQUENCE [LARGE SCALE GENOMIC DNA]</scope>
    <source>
        <strain evidence="2 3">NBRC 111368</strain>
    </source>
</reference>
<feature type="region of interest" description="Disordered" evidence="1">
    <location>
        <begin position="1"/>
        <end position="20"/>
    </location>
</feature>
<evidence type="ECO:0000256" key="1">
    <source>
        <dbReference type="SAM" id="MobiDB-lite"/>
    </source>
</evidence>
<dbReference type="EMBL" id="JBHSWU010000025">
    <property type="protein sequence ID" value="MFC6723565.1"/>
    <property type="molecule type" value="Genomic_DNA"/>
</dbReference>
<accession>A0ABD5RW76</accession>
<evidence type="ECO:0000313" key="3">
    <source>
        <dbReference type="Proteomes" id="UP001596328"/>
    </source>
</evidence>
<dbReference type="Proteomes" id="UP001596328">
    <property type="component" value="Unassembled WGS sequence"/>
</dbReference>
<proteinExistence type="predicted"/>
<evidence type="ECO:0000313" key="2">
    <source>
        <dbReference type="EMBL" id="MFC6723565.1"/>
    </source>
</evidence>
<dbReference type="AlphaFoldDB" id="A0ABD5RW76"/>
<keyword evidence="3" id="KW-1185">Reference proteome</keyword>
<sequence length="117" mass="13497">MSDRVSHDDGRPEWWTNNQRTRERMGLPEYEPPRFEDGAYKHEVIDTLETRYDCTIRFRSKNPRHPCEWVITVDGTEVGSTARRRTDRGNTVFRITSDELVDRVAASAGVADSPSRG</sequence>
<feature type="compositionally biased region" description="Basic and acidic residues" evidence="1">
    <location>
        <begin position="1"/>
        <end position="12"/>
    </location>
</feature>
<gene>
    <name evidence="2" type="ORF">ACFQE1_04000</name>
</gene>